<dbReference type="InterPro" id="IPR056279">
    <property type="entry name" value="Aip3p_Bud6_N"/>
</dbReference>
<sequence>MVRTLLPYRSQPQDLPAYSPIHTKVRDPRCPQPAALTTVPASSRYSYHETTPSPTTPTPPRSPVPFARPQTPSDVLDAVSRLLALTKQLQEVLHLWGLRQAREAHVSDAFVLLGAQFNTTVILFWQHNVDISDLFHLIVQLRTLLERCLGEEPSPAALARYTPAVRRVVYDLLQGLRSKQQPFWAACRRTR</sequence>
<dbReference type="OrthoDB" id="783096at2759"/>
<evidence type="ECO:0000259" key="2">
    <source>
        <dbReference type="Pfam" id="PF23153"/>
    </source>
</evidence>
<dbReference type="GeneID" id="38783217"/>
<organism evidence="3 4">
    <name type="scientific">Sparassis crispa</name>
    <dbReference type="NCBI Taxonomy" id="139825"/>
    <lineage>
        <taxon>Eukaryota</taxon>
        <taxon>Fungi</taxon>
        <taxon>Dikarya</taxon>
        <taxon>Basidiomycota</taxon>
        <taxon>Agaricomycotina</taxon>
        <taxon>Agaricomycetes</taxon>
        <taxon>Polyporales</taxon>
        <taxon>Sparassidaceae</taxon>
        <taxon>Sparassis</taxon>
    </lineage>
</organism>
<comment type="caution">
    <text evidence="3">The sequence shown here is derived from an EMBL/GenBank/DDBJ whole genome shotgun (WGS) entry which is preliminary data.</text>
</comment>
<dbReference type="EMBL" id="BFAD01000009">
    <property type="protein sequence ID" value="GBE86300.1"/>
    <property type="molecule type" value="Genomic_DNA"/>
</dbReference>
<evidence type="ECO:0000313" key="4">
    <source>
        <dbReference type="Proteomes" id="UP000287166"/>
    </source>
</evidence>
<dbReference type="Pfam" id="PF23153">
    <property type="entry name" value="Aip3p_Bud6_N"/>
    <property type="match status" value="1"/>
</dbReference>
<keyword evidence="4" id="KW-1185">Reference proteome</keyword>
<dbReference type="AlphaFoldDB" id="A0A401GVS8"/>
<accession>A0A401GVS8</accession>
<evidence type="ECO:0000313" key="3">
    <source>
        <dbReference type="EMBL" id="GBE86300.1"/>
    </source>
</evidence>
<evidence type="ECO:0000256" key="1">
    <source>
        <dbReference type="SAM" id="MobiDB-lite"/>
    </source>
</evidence>
<reference evidence="3 4" key="1">
    <citation type="journal article" date="2018" name="Sci. Rep.">
        <title>Genome sequence of the cauliflower mushroom Sparassis crispa (Hanabiratake) and its association with beneficial usage.</title>
        <authorList>
            <person name="Kiyama R."/>
            <person name="Furutani Y."/>
            <person name="Kawaguchi K."/>
            <person name="Nakanishi T."/>
        </authorList>
    </citation>
    <scope>NUCLEOTIDE SEQUENCE [LARGE SCALE GENOMIC DNA]</scope>
</reference>
<feature type="domain" description="Aip3p/Bud6 N-terminal" evidence="2">
    <location>
        <begin position="78"/>
        <end position="184"/>
    </location>
</feature>
<gene>
    <name evidence="3" type="ORF">SCP_0901790</name>
</gene>
<dbReference type="RefSeq" id="XP_027617213.1">
    <property type="nucleotide sequence ID" value="XM_027761412.1"/>
</dbReference>
<feature type="region of interest" description="Disordered" evidence="1">
    <location>
        <begin position="16"/>
        <end position="35"/>
    </location>
</feature>
<proteinExistence type="predicted"/>
<feature type="region of interest" description="Disordered" evidence="1">
    <location>
        <begin position="41"/>
        <end position="70"/>
    </location>
</feature>
<dbReference type="Proteomes" id="UP000287166">
    <property type="component" value="Unassembled WGS sequence"/>
</dbReference>
<dbReference type="InParanoid" id="A0A401GVS8"/>
<name>A0A401GVS8_9APHY</name>
<feature type="compositionally biased region" description="Pro residues" evidence="1">
    <location>
        <begin position="54"/>
        <end position="63"/>
    </location>
</feature>
<protein>
    <recommendedName>
        <fullName evidence="2">Aip3p/Bud6 N-terminal domain-containing protein</fullName>
    </recommendedName>
</protein>